<feature type="transmembrane region" description="Helical" evidence="13">
    <location>
        <begin position="65"/>
        <end position="82"/>
    </location>
</feature>
<reference evidence="15 16" key="1">
    <citation type="submission" date="2020-03" db="EMBL/GenBank/DDBJ databases">
        <title>Roseomonas selenitidurans sp. nov. isolated from urban soil.</title>
        <authorList>
            <person name="Liu H."/>
        </authorList>
    </citation>
    <scope>NUCLEOTIDE SEQUENCE [LARGE SCALE GENOMIC DNA]</scope>
    <source>
        <strain evidence="15 16">BU-1</strain>
    </source>
</reference>
<dbReference type="PROSITE" id="PS51257">
    <property type="entry name" value="PROKAR_LIPOPROTEIN"/>
    <property type="match status" value="1"/>
</dbReference>
<dbReference type="Pfam" id="PF02518">
    <property type="entry name" value="HATPase_c"/>
    <property type="match status" value="1"/>
</dbReference>
<evidence type="ECO:0000256" key="12">
    <source>
        <dbReference type="ARBA" id="ARBA00023136"/>
    </source>
</evidence>
<keyword evidence="4" id="KW-0597">Phosphoprotein</keyword>
<comment type="subcellular location">
    <subcellularLocation>
        <location evidence="2">Membrane</location>
        <topology evidence="2">Multi-pass membrane protein</topology>
    </subcellularLocation>
</comment>
<evidence type="ECO:0000256" key="10">
    <source>
        <dbReference type="ARBA" id="ARBA00022989"/>
    </source>
</evidence>
<evidence type="ECO:0000256" key="6">
    <source>
        <dbReference type="ARBA" id="ARBA00022692"/>
    </source>
</evidence>
<evidence type="ECO:0000256" key="5">
    <source>
        <dbReference type="ARBA" id="ARBA00022679"/>
    </source>
</evidence>
<gene>
    <name evidence="15" type="ORF">HEQ75_04500</name>
</gene>
<dbReference type="Pfam" id="PF07568">
    <property type="entry name" value="HisKA_2"/>
    <property type="match status" value="1"/>
</dbReference>
<evidence type="ECO:0000256" key="11">
    <source>
        <dbReference type="ARBA" id="ARBA00023012"/>
    </source>
</evidence>
<dbReference type="Gene3D" id="3.30.565.10">
    <property type="entry name" value="Histidine kinase-like ATPase, C-terminal domain"/>
    <property type="match status" value="1"/>
</dbReference>
<dbReference type="Gene3D" id="1.20.120.620">
    <property type="entry name" value="Backbone structure of the membrane domain of e. Coli histidine kinase receptor kdpd"/>
    <property type="match status" value="1"/>
</dbReference>
<dbReference type="SUPFAM" id="SSF55874">
    <property type="entry name" value="ATPase domain of HSP90 chaperone/DNA topoisomerase II/histidine kinase"/>
    <property type="match status" value="1"/>
</dbReference>
<feature type="transmembrane region" description="Helical" evidence="13">
    <location>
        <begin position="94"/>
        <end position="112"/>
    </location>
</feature>
<accession>A0ABX1DZ34</accession>
<keyword evidence="12 13" id="KW-0472">Membrane</keyword>
<dbReference type="InterPro" id="IPR025201">
    <property type="entry name" value="KdpD_TM"/>
</dbReference>
<evidence type="ECO:0000256" key="8">
    <source>
        <dbReference type="ARBA" id="ARBA00022777"/>
    </source>
</evidence>
<evidence type="ECO:0000256" key="13">
    <source>
        <dbReference type="SAM" id="Phobius"/>
    </source>
</evidence>
<comment type="caution">
    <text evidence="15">The sequence shown here is derived from an EMBL/GenBank/DDBJ whole genome shotgun (WGS) entry which is preliminary data.</text>
</comment>
<dbReference type="EC" id="2.7.13.3" evidence="3"/>
<keyword evidence="5" id="KW-0808">Transferase</keyword>
<dbReference type="PROSITE" id="PS50109">
    <property type="entry name" value="HIS_KIN"/>
    <property type="match status" value="1"/>
</dbReference>
<dbReference type="InterPro" id="IPR011495">
    <property type="entry name" value="Sig_transdc_His_kin_sub2_dim/P"/>
</dbReference>
<organism evidence="15 16">
    <name type="scientific">Falsiroseomonas selenitidurans</name>
    <dbReference type="NCBI Taxonomy" id="2716335"/>
    <lineage>
        <taxon>Bacteria</taxon>
        <taxon>Pseudomonadati</taxon>
        <taxon>Pseudomonadota</taxon>
        <taxon>Alphaproteobacteria</taxon>
        <taxon>Acetobacterales</taxon>
        <taxon>Roseomonadaceae</taxon>
        <taxon>Falsiroseomonas</taxon>
    </lineage>
</organism>
<keyword evidence="10 13" id="KW-1133">Transmembrane helix</keyword>
<keyword evidence="9" id="KW-0067">ATP-binding</keyword>
<evidence type="ECO:0000256" key="2">
    <source>
        <dbReference type="ARBA" id="ARBA00004141"/>
    </source>
</evidence>
<evidence type="ECO:0000256" key="7">
    <source>
        <dbReference type="ARBA" id="ARBA00022741"/>
    </source>
</evidence>
<dbReference type="EMBL" id="JAAVNE010000004">
    <property type="protein sequence ID" value="NKC30111.1"/>
    <property type="molecule type" value="Genomic_DNA"/>
</dbReference>
<evidence type="ECO:0000256" key="1">
    <source>
        <dbReference type="ARBA" id="ARBA00000085"/>
    </source>
</evidence>
<evidence type="ECO:0000256" key="4">
    <source>
        <dbReference type="ARBA" id="ARBA00022553"/>
    </source>
</evidence>
<dbReference type="Pfam" id="PF13493">
    <property type="entry name" value="DUF4118"/>
    <property type="match status" value="1"/>
</dbReference>
<dbReference type="RefSeq" id="WP_168027729.1">
    <property type="nucleotide sequence ID" value="NZ_JAAVNE010000004.1"/>
</dbReference>
<evidence type="ECO:0000313" key="16">
    <source>
        <dbReference type="Proteomes" id="UP000787635"/>
    </source>
</evidence>
<keyword evidence="11" id="KW-0902">Two-component regulatory system</keyword>
<dbReference type="PANTHER" id="PTHR41523:SF8">
    <property type="entry name" value="ETHYLENE RESPONSE SENSOR PROTEIN"/>
    <property type="match status" value="1"/>
</dbReference>
<sequence length="360" mass="38136">MDRIFMRMAAMRALPVWARYGATALLVLACLLGRLALLGHATAMPYMLFMPGIIAAGVLFDRGTGFVATVASAGLGLWYFVPPQRSLAVTELPVLFELATFLAIGFFTATLLEALHHAISSLASERAELSRANADLRSTAAERGTLLSESVHRARNDLQRLASTLRLKAGTYEDPAARAALNEASGRIAALARINGRLDRHREEDGKAQVDSRGFLEGLVADLEDAAVDMRPVALSVLADSSVLPMSRAVPLGLIVNELVGNALKYAFPDDAEGRIAVALRREPEAFVLTVEDDGIGADPAAPPRGSGLGTRISRALAAQLGGKLHSAPVAPGRARPGLRWTVRFPAGSAGPGESLHSRP</sequence>
<dbReference type="PANTHER" id="PTHR41523">
    <property type="entry name" value="TWO-COMPONENT SYSTEM SENSOR PROTEIN"/>
    <property type="match status" value="1"/>
</dbReference>
<feature type="domain" description="Histidine kinase" evidence="14">
    <location>
        <begin position="149"/>
        <end position="349"/>
    </location>
</feature>
<dbReference type="SMART" id="SM00387">
    <property type="entry name" value="HATPase_c"/>
    <property type="match status" value="1"/>
</dbReference>
<dbReference type="InterPro" id="IPR038318">
    <property type="entry name" value="KdpD_sf"/>
</dbReference>
<dbReference type="InterPro" id="IPR003594">
    <property type="entry name" value="HATPase_dom"/>
</dbReference>
<dbReference type="InterPro" id="IPR036890">
    <property type="entry name" value="HATPase_C_sf"/>
</dbReference>
<dbReference type="Proteomes" id="UP000787635">
    <property type="component" value="Unassembled WGS sequence"/>
</dbReference>
<evidence type="ECO:0000313" key="15">
    <source>
        <dbReference type="EMBL" id="NKC30111.1"/>
    </source>
</evidence>
<name>A0ABX1DZ34_9PROT</name>
<keyword evidence="16" id="KW-1185">Reference proteome</keyword>
<evidence type="ECO:0000256" key="9">
    <source>
        <dbReference type="ARBA" id="ARBA00022840"/>
    </source>
</evidence>
<protein>
    <recommendedName>
        <fullName evidence="3">histidine kinase</fullName>
        <ecNumber evidence="3">2.7.13.3</ecNumber>
    </recommendedName>
</protein>
<keyword evidence="8" id="KW-0418">Kinase</keyword>
<proteinExistence type="predicted"/>
<dbReference type="InterPro" id="IPR005467">
    <property type="entry name" value="His_kinase_dom"/>
</dbReference>
<keyword evidence="7" id="KW-0547">Nucleotide-binding</keyword>
<evidence type="ECO:0000259" key="14">
    <source>
        <dbReference type="PROSITE" id="PS50109"/>
    </source>
</evidence>
<comment type="catalytic activity">
    <reaction evidence="1">
        <text>ATP + protein L-histidine = ADP + protein N-phospho-L-histidine.</text>
        <dbReference type="EC" id="2.7.13.3"/>
    </reaction>
</comment>
<keyword evidence="6 13" id="KW-0812">Transmembrane</keyword>
<evidence type="ECO:0000256" key="3">
    <source>
        <dbReference type="ARBA" id="ARBA00012438"/>
    </source>
</evidence>